<gene>
    <name evidence="4" type="primary">SULT1B1</name>
    <name evidence="6" type="synonym">LOC105266416</name>
    <name evidence="4" type="ORF">g.16232</name>
</gene>
<dbReference type="InterPro" id="IPR000863">
    <property type="entry name" value="Sulfotransferase_dom"/>
</dbReference>
<protein>
    <submittedName>
        <fullName evidence="4">SULT1B1 protein</fullName>
    </submittedName>
    <submittedName>
        <fullName evidence="6">Sulfotransferase 1 family member D1</fullName>
    </submittedName>
</protein>
<evidence type="ECO:0000313" key="4">
    <source>
        <dbReference type="EMBL" id="JAG75423.1"/>
    </source>
</evidence>
<organism evidence="4">
    <name type="scientific">Fopius arisanus</name>
    <dbReference type="NCBI Taxonomy" id="64838"/>
    <lineage>
        <taxon>Eukaryota</taxon>
        <taxon>Metazoa</taxon>
        <taxon>Ecdysozoa</taxon>
        <taxon>Arthropoda</taxon>
        <taxon>Hexapoda</taxon>
        <taxon>Insecta</taxon>
        <taxon>Pterygota</taxon>
        <taxon>Neoptera</taxon>
        <taxon>Endopterygota</taxon>
        <taxon>Hymenoptera</taxon>
        <taxon>Apocrita</taxon>
        <taxon>Ichneumonoidea</taxon>
        <taxon>Braconidae</taxon>
        <taxon>Opiinae</taxon>
        <taxon>Fopius</taxon>
    </lineage>
</organism>
<dbReference type="EMBL" id="GBYB01005656">
    <property type="protein sequence ID" value="JAG75423.1"/>
    <property type="molecule type" value="Transcribed_RNA"/>
</dbReference>
<dbReference type="OrthoDB" id="205623at2759"/>
<comment type="similarity">
    <text evidence="1">Belongs to the sulfotransferase 1 family.</text>
</comment>
<evidence type="ECO:0000259" key="3">
    <source>
        <dbReference type="Pfam" id="PF00685"/>
    </source>
</evidence>
<dbReference type="AlphaFoldDB" id="A0A0C9RF89"/>
<evidence type="ECO:0000256" key="1">
    <source>
        <dbReference type="ARBA" id="ARBA00005771"/>
    </source>
</evidence>
<dbReference type="KEGG" id="fas:105266416"/>
<keyword evidence="2" id="KW-0808">Transferase</keyword>
<accession>A0A0C9RF89</accession>
<dbReference type="Gene3D" id="3.40.50.300">
    <property type="entry name" value="P-loop containing nucleotide triphosphate hydrolases"/>
    <property type="match status" value="1"/>
</dbReference>
<accession>A0A9R1T4W2</accession>
<dbReference type="Pfam" id="PF00685">
    <property type="entry name" value="Sulfotransfer_1"/>
    <property type="match status" value="1"/>
</dbReference>
<reference evidence="4" key="1">
    <citation type="submission" date="2015-01" db="EMBL/GenBank/DDBJ databases">
        <title>Transcriptome Assembly of Fopius arisanus.</title>
        <authorList>
            <person name="Geib S."/>
        </authorList>
    </citation>
    <scope>NUCLEOTIDE SEQUENCE</scope>
</reference>
<dbReference type="RefSeq" id="XP_011302859.1">
    <property type="nucleotide sequence ID" value="XM_011304557.1"/>
</dbReference>
<keyword evidence="5" id="KW-1185">Reference proteome</keyword>
<dbReference type="SUPFAM" id="SSF52540">
    <property type="entry name" value="P-loop containing nucleoside triphosphate hydrolases"/>
    <property type="match status" value="1"/>
</dbReference>
<dbReference type="Proteomes" id="UP000694866">
    <property type="component" value="Unplaced"/>
</dbReference>
<evidence type="ECO:0000313" key="6">
    <source>
        <dbReference type="RefSeq" id="XP_011302859.1"/>
    </source>
</evidence>
<dbReference type="InterPro" id="IPR027417">
    <property type="entry name" value="P-loop_NTPase"/>
</dbReference>
<proteinExistence type="inferred from homology"/>
<sequence length="331" mass="38891">MEKVKINDHFEKTDEQWEQLFRSYFRSKFITVKGVRLPEVFTKFSDDIENFKVRDDDVWVCTFPKAGTTWTQEMVWCLAHNADLEGAKIDLSDRFPFFELSAISDLSVIPRELAESDPEIMMSIKLCDDLPSPRLIKTHLPFKLLPRDLREGKTGAKIIYVRRNVKDNCISYYHHVRIMEGYRGNFHEFCQLFLADKLLYCPFWDHILEFWNRRKDPALNILILSFEEMKSDLASVIQKTSEFLGKSQLCPEKLEIMMDHLSFSKMKKNPAVNKEGWIEAMEKFNMSTTGGTFIRSGEVNQWKTAMTPEMTDYFDNWTSRHLESSDIAPFL</sequence>
<evidence type="ECO:0000256" key="2">
    <source>
        <dbReference type="ARBA" id="ARBA00022679"/>
    </source>
</evidence>
<dbReference type="GO" id="GO:0008146">
    <property type="term" value="F:sulfotransferase activity"/>
    <property type="evidence" value="ECO:0007669"/>
    <property type="project" value="InterPro"/>
</dbReference>
<evidence type="ECO:0000313" key="5">
    <source>
        <dbReference type="Proteomes" id="UP000694866"/>
    </source>
</evidence>
<feature type="domain" description="Sulfotransferase" evidence="3">
    <location>
        <begin position="55"/>
        <end position="324"/>
    </location>
</feature>
<dbReference type="PANTHER" id="PTHR11783">
    <property type="entry name" value="SULFOTRANSFERASE SULT"/>
    <property type="match status" value="1"/>
</dbReference>
<reference evidence="6" key="2">
    <citation type="submission" date="2025-04" db="UniProtKB">
        <authorList>
            <consortium name="RefSeq"/>
        </authorList>
    </citation>
    <scope>IDENTIFICATION</scope>
</reference>
<dbReference type="GeneID" id="105266416"/>
<name>A0A0C9RF89_9HYME</name>